<dbReference type="SMART" id="SM00181">
    <property type="entry name" value="EGF"/>
    <property type="match status" value="6"/>
</dbReference>
<protein>
    <submittedName>
        <fullName evidence="8">Complement Clr-like EGF-like</fullName>
    </submittedName>
</protein>
<evidence type="ECO:0000256" key="1">
    <source>
        <dbReference type="ARBA" id="ARBA00022536"/>
    </source>
</evidence>
<dbReference type="PANTHER" id="PTHR24034">
    <property type="entry name" value="EGF-LIKE DOMAIN-CONTAINING PROTEIN"/>
    <property type="match status" value="1"/>
</dbReference>
<keyword evidence="2" id="KW-0677">Repeat</keyword>
<name>A0ABQ8JV10_DERPT</name>
<comment type="caution">
    <text evidence="4">Lacks conserved residue(s) required for the propagation of feature annotation.</text>
</comment>
<feature type="region of interest" description="Disordered" evidence="5">
    <location>
        <begin position="90"/>
        <end position="138"/>
    </location>
</feature>
<evidence type="ECO:0000256" key="3">
    <source>
        <dbReference type="ARBA" id="ARBA00023157"/>
    </source>
</evidence>
<feature type="signal peptide" evidence="6">
    <location>
        <begin position="1"/>
        <end position="22"/>
    </location>
</feature>
<dbReference type="EMBL" id="NJHN03000010">
    <property type="protein sequence ID" value="KAH9426471.1"/>
    <property type="molecule type" value="Genomic_DNA"/>
</dbReference>
<feature type="chain" id="PRO_5045946740" evidence="6">
    <location>
        <begin position="23"/>
        <end position="1041"/>
    </location>
</feature>
<dbReference type="InterPro" id="IPR009030">
    <property type="entry name" value="Growth_fac_rcpt_cys_sf"/>
</dbReference>
<dbReference type="PANTHER" id="PTHR24034:SF111">
    <property type="entry name" value="FIBULIN-2-LIKE ISOFORM X1"/>
    <property type="match status" value="1"/>
</dbReference>
<evidence type="ECO:0000259" key="7">
    <source>
        <dbReference type="PROSITE" id="PS50026"/>
    </source>
</evidence>
<evidence type="ECO:0000256" key="2">
    <source>
        <dbReference type="ARBA" id="ARBA00022737"/>
    </source>
</evidence>
<dbReference type="InterPro" id="IPR000152">
    <property type="entry name" value="EGF-type_Asp/Asn_hydroxyl_site"/>
</dbReference>
<dbReference type="SUPFAM" id="SSF57184">
    <property type="entry name" value="Growth factor receptor domain"/>
    <property type="match status" value="2"/>
</dbReference>
<keyword evidence="3" id="KW-1015">Disulfide bond</keyword>
<dbReference type="InterPro" id="IPR001881">
    <property type="entry name" value="EGF-like_Ca-bd_dom"/>
</dbReference>
<feature type="domain" description="EGF-like" evidence="7">
    <location>
        <begin position="365"/>
        <end position="405"/>
    </location>
</feature>
<dbReference type="PROSITE" id="PS01186">
    <property type="entry name" value="EGF_2"/>
    <property type="match status" value="4"/>
</dbReference>
<proteinExistence type="predicted"/>
<feature type="domain" description="EGF-like" evidence="7">
    <location>
        <begin position="491"/>
        <end position="537"/>
    </location>
</feature>
<dbReference type="PROSITE" id="PS50026">
    <property type="entry name" value="EGF_3"/>
    <property type="match status" value="4"/>
</dbReference>
<evidence type="ECO:0000256" key="4">
    <source>
        <dbReference type="PROSITE-ProRule" id="PRU00076"/>
    </source>
</evidence>
<evidence type="ECO:0000256" key="6">
    <source>
        <dbReference type="SAM" id="SignalP"/>
    </source>
</evidence>
<dbReference type="InterPro" id="IPR000742">
    <property type="entry name" value="EGF"/>
</dbReference>
<dbReference type="InterPro" id="IPR049883">
    <property type="entry name" value="NOTCH1_EGF-like"/>
</dbReference>
<dbReference type="SUPFAM" id="SSF57196">
    <property type="entry name" value="EGF/Laminin"/>
    <property type="match status" value="2"/>
</dbReference>
<dbReference type="Pfam" id="PF07645">
    <property type="entry name" value="EGF_CA"/>
    <property type="match status" value="5"/>
</dbReference>
<feature type="compositionally biased region" description="Low complexity" evidence="5">
    <location>
        <begin position="90"/>
        <end position="131"/>
    </location>
</feature>
<keyword evidence="9" id="KW-1185">Reference proteome</keyword>
<gene>
    <name evidence="8" type="primary">FBLN2_4</name>
    <name evidence="8" type="ORF">DERP_011041</name>
</gene>
<organism evidence="8 9">
    <name type="scientific">Dermatophagoides pteronyssinus</name>
    <name type="common">European house dust mite</name>
    <dbReference type="NCBI Taxonomy" id="6956"/>
    <lineage>
        <taxon>Eukaryota</taxon>
        <taxon>Metazoa</taxon>
        <taxon>Ecdysozoa</taxon>
        <taxon>Arthropoda</taxon>
        <taxon>Chelicerata</taxon>
        <taxon>Arachnida</taxon>
        <taxon>Acari</taxon>
        <taxon>Acariformes</taxon>
        <taxon>Sarcoptiformes</taxon>
        <taxon>Astigmata</taxon>
        <taxon>Psoroptidia</taxon>
        <taxon>Analgoidea</taxon>
        <taxon>Pyroglyphidae</taxon>
        <taxon>Dermatophagoidinae</taxon>
        <taxon>Dermatophagoides</taxon>
    </lineage>
</organism>
<sequence>MMISLRSVIFFFLFVISSLDQSFNVEIVPNYNHHQFNNKKPLQFTRVKRCRPGGIDCRMYRLIAPIQRSNQPLQSESIIHETYVSPPITYVSSSSSPSNHRSQYSSYSSSSSSSASSSSSSSSSSRIISHSPIPPSPSKIIERRVEKYHPPPPSQRIVQQKIIQEPIVQQKIVQEPIVQQKIVQEPIVQQKFETYVQKTVQQPIVQQKIVQEPIVQQKFEQQITQIKQPIVQQKFERIVQKPVVQQKFERIIEEHHYLKTPPPPIVHVEEIHQIIQKPTVSLRITACPEGHYLSSDGTHCKHIDCESGFIFSDSLLKCIDIDECTVETACLRDEQCINTYGSYVCRKICTQAGHRLNELHNTCEDINECLEGLHSCGQQQQCINTPGSYRCECPNGFRIDGQQCIDINECLESHDHLCPHDVSTCENTPGSYYCKCKRGFEKDHNGRCTDYDECLINNGGCSQRCINKYGSYECHCKDGFKLSADGHTCVDIDECSEYSQTGICSPQVSVCENTIGSYRCRCRTGFRDPDGTGKHCTDVDECLEQTNLCEQKCLNTFGSYKCQCNRGYRPVGPHRCEDIDECHEGDFINDIAFSRFRHDDNDGHPKLCQDINECQEFGYCRGSNQSCVNIGGSFRCVDDRCPPVSVKSPRPGVRSANLNDFEMRRTADNEVRLAIMSSLEGPQDIELEIEAKMYKNGLQIERMMEKAGHICLTKSLEYAFQRTQTLTTECPDCGLRLIIRYDHLVNRASSWGVIIGLSALIGYHLGVNRDLLHQIDDIKKSIVEIDDELYHVTGSKYANFNPDFLTLSNVGWFDDDSLSDSDPISPNKILNHMPMDSRRKKSIYRKRRNYSTTTKDDYHSNHQMMTTFKANDQNQPQQTLSNNVDNDDESLELEQRRSSRQSFISTSEQLEWDEIECEFCFPNQSPSTTTTATIIDTNDETMENSLFIDEKSIQTSNLSSSSITQPIMMMTDEQKLQNMQDLLEEAKRLGLLNNIIDAFLQKNSNESIINQSSTTITTTKTLRKLSSSDQDDYDDDIDAYQ</sequence>
<keyword evidence="6" id="KW-0732">Signal</keyword>
<feature type="domain" description="EGF-like" evidence="7">
    <location>
        <begin position="406"/>
        <end position="449"/>
    </location>
</feature>
<feature type="compositionally biased region" description="Polar residues" evidence="5">
    <location>
        <begin position="870"/>
        <end position="884"/>
    </location>
</feature>
<dbReference type="Gene3D" id="2.10.25.10">
    <property type="entry name" value="Laminin"/>
    <property type="match status" value="7"/>
</dbReference>
<accession>A0ABQ8JV10</accession>
<dbReference type="InterPro" id="IPR018097">
    <property type="entry name" value="EGF_Ca-bd_CS"/>
</dbReference>
<dbReference type="Pfam" id="PF12662">
    <property type="entry name" value="cEGF"/>
    <property type="match status" value="1"/>
</dbReference>
<feature type="domain" description="EGF-like" evidence="7">
    <location>
        <begin position="538"/>
        <end position="577"/>
    </location>
</feature>
<reference evidence="8 9" key="1">
    <citation type="journal article" date="2018" name="J. Allergy Clin. Immunol.">
        <title>High-quality assembly of Dermatophagoides pteronyssinus genome and transcriptome reveals a wide range of novel allergens.</title>
        <authorList>
            <person name="Liu X.Y."/>
            <person name="Yang K.Y."/>
            <person name="Wang M.Q."/>
            <person name="Kwok J.S."/>
            <person name="Zeng X."/>
            <person name="Yang Z."/>
            <person name="Xiao X.J."/>
            <person name="Lau C.P."/>
            <person name="Li Y."/>
            <person name="Huang Z.M."/>
            <person name="Ba J.G."/>
            <person name="Yim A.K."/>
            <person name="Ouyang C.Y."/>
            <person name="Ngai S.M."/>
            <person name="Chan T.F."/>
            <person name="Leung E.L."/>
            <person name="Liu L."/>
            <person name="Liu Z.G."/>
            <person name="Tsui S.K."/>
        </authorList>
    </citation>
    <scope>NUCLEOTIDE SEQUENCE [LARGE SCALE GENOMIC DNA]</scope>
    <source>
        <strain evidence="8">Derp</strain>
    </source>
</reference>
<evidence type="ECO:0000313" key="8">
    <source>
        <dbReference type="EMBL" id="KAH9426471.1"/>
    </source>
</evidence>
<dbReference type="InterPro" id="IPR026823">
    <property type="entry name" value="cEGF"/>
</dbReference>
<dbReference type="SMART" id="SM00179">
    <property type="entry name" value="EGF_CA"/>
    <property type="match status" value="7"/>
</dbReference>
<comment type="caution">
    <text evidence="8">The sequence shown here is derived from an EMBL/GenBank/DDBJ whole genome shotgun (WGS) entry which is preliminary data.</text>
</comment>
<dbReference type="Proteomes" id="UP000887458">
    <property type="component" value="Unassembled WGS sequence"/>
</dbReference>
<evidence type="ECO:0000256" key="5">
    <source>
        <dbReference type="SAM" id="MobiDB-lite"/>
    </source>
</evidence>
<dbReference type="PROSITE" id="PS01187">
    <property type="entry name" value="EGF_CA"/>
    <property type="match status" value="3"/>
</dbReference>
<dbReference type="CDD" id="cd00054">
    <property type="entry name" value="EGF_CA"/>
    <property type="match status" value="7"/>
</dbReference>
<reference evidence="8 9" key="2">
    <citation type="journal article" date="2022" name="Mol. Biol. Evol.">
        <title>Comparative Genomics Reveals Insights into the Divergent Evolution of Astigmatic Mites and Household Pest Adaptations.</title>
        <authorList>
            <person name="Xiong Q."/>
            <person name="Wan A.T."/>
            <person name="Liu X."/>
            <person name="Fung C.S."/>
            <person name="Xiao X."/>
            <person name="Malainual N."/>
            <person name="Hou J."/>
            <person name="Wang L."/>
            <person name="Wang M."/>
            <person name="Yang K.Y."/>
            <person name="Cui Y."/>
            <person name="Leung E.L."/>
            <person name="Nong W."/>
            <person name="Shin S.K."/>
            <person name="Au S.W."/>
            <person name="Jeong K.Y."/>
            <person name="Chew F.T."/>
            <person name="Hui J.H."/>
            <person name="Leung T.F."/>
            <person name="Tungtrongchitr A."/>
            <person name="Zhong N."/>
            <person name="Liu Z."/>
            <person name="Tsui S.K."/>
        </authorList>
    </citation>
    <scope>NUCLEOTIDE SEQUENCE [LARGE SCALE GENOMIC DNA]</scope>
    <source>
        <strain evidence="8">Derp</strain>
    </source>
</reference>
<keyword evidence="1 4" id="KW-0245">EGF-like domain</keyword>
<evidence type="ECO:0000313" key="9">
    <source>
        <dbReference type="Proteomes" id="UP000887458"/>
    </source>
</evidence>
<feature type="region of interest" description="Disordered" evidence="5">
    <location>
        <begin position="870"/>
        <end position="904"/>
    </location>
</feature>
<dbReference type="PROSITE" id="PS00010">
    <property type="entry name" value="ASX_HYDROXYL"/>
    <property type="match status" value="4"/>
</dbReference>
<dbReference type="InterPro" id="IPR050751">
    <property type="entry name" value="ECM_structural_protein"/>
</dbReference>